<reference evidence="2 3" key="2">
    <citation type="journal article" date="2011" name="Mol. Biol. Evol.">
        <title>Unity in variety--the pan-genome of the Chlamydiae.</title>
        <authorList>
            <person name="Collingro A."/>
            <person name="Tischler P."/>
            <person name="Weinmaier T."/>
            <person name="Penz T."/>
            <person name="Heinz E."/>
            <person name="Brunham R.C."/>
            <person name="Read T.D."/>
            <person name="Bavoil P.M."/>
            <person name="Sachse K."/>
            <person name="Kahane S."/>
            <person name="Friedman M.G."/>
            <person name="Rattei T."/>
            <person name="Myers G.S."/>
            <person name="Horn M."/>
        </authorList>
    </citation>
    <scope>NUCLEOTIDE SEQUENCE [LARGE SCALE GENOMIC DNA]</scope>
    <source>
        <strain evidence="3">ATCC VR-1471 / Z</strain>
    </source>
</reference>
<protein>
    <submittedName>
        <fullName evidence="2">Xaa-Pro dipeptidase</fullName>
        <ecNumber evidence="2">3.4.13.9</ecNumber>
    </submittedName>
</protein>
<dbReference type="RefSeq" id="WP_013943868.1">
    <property type="nucleotide sequence ID" value="NC_015713.1"/>
</dbReference>
<dbReference type="InterPro" id="IPR000994">
    <property type="entry name" value="Pept_M24"/>
</dbReference>
<dbReference type="EC" id="3.4.13.9" evidence="2"/>
<dbReference type="PANTHER" id="PTHR46112">
    <property type="entry name" value="AMINOPEPTIDASE"/>
    <property type="match status" value="1"/>
</dbReference>
<gene>
    <name evidence="2" type="primary">pepQ-B</name>
    <name evidence="2" type="ordered locus">SNE_A15250</name>
</gene>
<proteinExistence type="predicted"/>
<dbReference type="AlphaFoldDB" id="F8L987"/>
<reference key="1">
    <citation type="journal article" date="2011" name="Mol. Biol. Evol.">
        <title>Unity in variety -- the pan-genome of the Chlamydiae.</title>
        <authorList>
            <person name="Collingro A."/>
            <person name="Tischler P."/>
            <person name="Weinmaier T."/>
            <person name="Penz T."/>
            <person name="Heinz E."/>
            <person name="Brunham R.C."/>
            <person name="Read T.D."/>
            <person name="Bavoil P.M."/>
            <person name="Sachse K."/>
            <person name="Kahane S."/>
            <person name="Friedman M.G."/>
            <person name="Rattei T."/>
            <person name="Myers G.S.A."/>
            <person name="Horn M."/>
        </authorList>
    </citation>
    <scope>NUCLEOTIDE SEQUENCE</scope>
    <source>
        <strain>Z</strain>
    </source>
</reference>
<dbReference type="OrthoDB" id="9806388at2"/>
<evidence type="ECO:0000313" key="3">
    <source>
        <dbReference type="Proteomes" id="UP000000496"/>
    </source>
</evidence>
<keyword evidence="3" id="KW-1185">Reference proteome</keyword>
<keyword evidence="2" id="KW-0645">Protease</keyword>
<dbReference type="STRING" id="331113.SNE_A15250"/>
<dbReference type="GO" id="GO:0102009">
    <property type="term" value="F:proline dipeptidase activity"/>
    <property type="evidence" value="ECO:0007669"/>
    <property type="project" value="UniProtKB-EC"/>
</dbReference>
<dbReference type="HOGENOM" id="CLU_056320_0_0_0"/>
<dbReference type="eggNOG" id="COG0006">
    <property type="taxonomic scope" value="Bacteria"/>
</dbReference>
<dbReference type="Proteomes" id="UP000000496">
    <property type="component" value="Chromosome gsn.131"/>
</dbReference>
<dbReference type="KEGG" id="sng:SNE_A15250"/>
<dbReference type="SUPFAM" id="SSF55920">
    <property type="entry name" value="Creatinase/aminopeptidase"/>
    <property type="match status" value="1"/>
</dbReference>
<accession>F8L987</accession>
<name>F8L987_SIMNZ</name>
<keyword evidence="2" id="KW-0378">Hydrolase</keyword>
<keyword evidence="2" id="KW-0224">Dipeptidase</keyword>
<evidence type="ECO:0000313" key="2">
    <source>
        <dbReference type="EMBL" id="CCB89402.1"/>
    </source>
</evidence>
<evidence type="ECO:0000259" key="1">
    <source>
        <dbReference type="Pfam" id="PF00557"/>
    </source>
</evidence>
<dbReference type="InterPro" id="IPR050659">
    <property type="entry name" value="Peptidase_M24B"/>
</dbReference>
<dbReference type="Pfam" id="PF00557">
    <property type="entry name" value="Peptidase_M24"/>
    <property type="match status" value="1"/>
</dbReference>
<dbReference type="EMBL" id="FR872582">
    <property type="protein sequence ID" value="CCB89402.1"/>
    <property type="molecule type" value="Genomic_DNA"/>
</dbReference>
<dbReference type="PANTHER" id="PTHR46112:SF3">
    <property type="entry name" value="AMINOPEPTIDASE YPDF"/>
    <property type="match status" value="1"/>
</dbReference>
<organism evidence="2 3">
    <name type="scientific">Simkania negevensis (strain ATCC VR-1471 / DSM 27360 / Z)</name>
    <dbReference type="NCBI Taxonomy" id="331113"/>
    <lineage>
        <taxon>Bacteria</taxon>
        <taxon>Pseudomonadati</taxon>
        <taxon>Chlamydiota</taxon>
        <taxon>Chlamydiia</taxon>
        <taxon>Parachlamydiales</taxon>
        <taxon>Simkaniaceae</taxon>
        <taxon>Simkania</taxon>
    </lineage>
</organism>
<dbReference type="Gene3D" id="3.90.230.10">
    <property type="entry name" value="Creatinase/methionine aminopeptidase superfamily"/>
    <property type="match status" value="1"/>
</dbReference>
<sequence>MTKIQAAQKKLQELKFDGWLLYEFHGVNSLAIQFLEIPTELLMTRRCFYWIPVQGDPLKIVHQIEAHNLDHLPGEKKTYSNWRDLHQHLKTVLTGKGKVAMEYSPMQAIPTVSKVDAGLVDLIRSFGVQVVSSAPFLQEFTCVWTPHQYKLHKEAAEILDNTVHIVWNHLKTSLEQGKTITEHDIQQMILGKFRDHGCVTEGEPICGVNAHAADPHYIPTEKNHAPIQKGDLVLIDLWCKKDLPEGVFADITRMGVAASKPTSKQQEIFTIVRRAQQTGTDWIASEHRQGKLALGAEVDHRVRRVIEESGYGSYFTHRTGHNINKENHGPGANIDGLETEDDRPLIPNTCFSIEPGIYLPGEFGVRLEYDVFMHEGGEIEVTVPPQDEYLTF</sequence>
<dbReference type="InterPro" id="IPR036005">
    <property type="entry name" value="Creatinase/aminopeptidase-like"/>
</dbReference>
<feature type="domain" description="Peptidase M24" evidence="1">
    <location>
        <begin position="151"/>
        <end position="374"/>
    </location>
</feature>